<dbReference type="SUPFAM" id="SSF56219">
    <property type="entry name" value="DNase I-like"/>
    <property type="match status" value="1"/>
</dbReference>
<feature type="compositionally biased region" description="Basic residues" evidence="1">
    <location>
        <begin position="1025"/>
        <end position="1043"/>
    </location>
</feature>
<proteinExistence type="predicted"/>
<dbReference type="InterPro" id="IPR035979">
    <property type="entry name" value="RBD_domain_sf"/>
</dbReference>
<keyword evidence="3" id="KW-0808">Transferase</keyword>
<accession>A0A6L2K209</accession>
<sequence length="1526" mass="175062">MVVRSEKGVGFIHTCKQYGHVVDSFIPSKKTKNGKRFGFVRFINVFSEERLVNNLCAIWIDRFKLHANIARFQRPPLKKDADGEKKNNNVFPSSKMYLKSNAKSGEGNSYVGVLKGGNHVKNGEVKSEPAVLLGDDYVISKDLSNALLGRVKVFASLANLKETKTKFKDNASVASWFSQIIEATTDFEVDGRIAWVQVEGIPFKLWSGNTISPSKSIKDDFKVIHRGKTYWIRAIETSGWVPDFTDELEDDDLDEINSNDDGTDFYKLDGNSIQKGVEVVDLIIESGKGTDEMIRTRVDIIHKIQSCDKIDSMEMAQKAKIKWAVEGDENSGFFHGTINKRCSILNIRGVMVNGIWIDSLKKVKKEFIDHFSNRFSKPGERTATLHMEFPNQILVDQRNKLECEVTNDEIKKAVWECGTDKAPGPDGFTYGFLRHFWYMVERDVYDAVRYIFLNNDIPKGCNSSFIALISKIPDANLVKDFRPISLMGSDFLDDVLSKFGFGDKWRKWIQWCLHSSRGSIIINGSPTEEFQFGRGLKQDDAVFVGEWSESNISMLVNVLDCFHRVSWLKINMSKSKIMGVHVDDGKVSWAASKLSCLVLKPPFLYLGSYVGGDMHRLQAWFDIFDRVRRRLSNWKMKMLSIGGRLTLVKSVLGSMPIFHMSMFKVPLCILRILESIRCQFFNGHDMSSKKASWVQWNKVLAPKDKGGLRILSLYALNRGLLFKWVWRFLSQDSSLWSRVIKAILGSVGNFGVVSNNGTKSVWTNIVNEINVLSEKGINLMECLRIKLGNGESTLFWEYSWCEGGRLKDRFPRAYALESCKEVTVRNKLVQPNLSFSFRRFPRGGVEQTQMNELAALMQPGDYKTRWIRYVPIKVNTLAWKVMTNSFLTRFNISRRGIDIDSIFCVNCDMGVETTNHLLFSCDMAKQSTRLISRWWDVPDLDIISYASLKTWMDNISMPAKNKIMLEGVFYVMWWLLWNFRNKKIFAVKAPSKAMFFDDVISNIAQESFDERYKLIPRKMSSLKAKQPKRPPPKRTKNVGKSKRTQLTTSSSTESPPSDNEDLPSTKLSPRSYHRAFKDDPNMSKEQRETRGRKKMTDRDKSTNSEEGDDSEEDGEDGNKCDDDGFDGPVKDFGRRIVGEDEVSRVSEETKVNDTFEVDSKDFNRKSAEEEKESHGNPSVWLGAKAVSGKCKVNMKHVKEIGEMIWVSWFLAEEEKKCHEGSVAEGANGCGGKWEKRWIKSIIRDEQPNVIGIQETKSGVVYDFWIEDLWGEAVGDTKFIAVKGSWKRKDDEVFLVCVYMGHMDLNVVMCNDDRLNSQVNVKEMIEFNYFINEMRLVEIPMDGRKFTRNRFDGTKEKIESLKVEAMTWDLEAEWRNLGDSEREAWLECEDPKVIKAEMVGQYKKLFSEGEVTRSIFCNNRIEKISNDDSRILEKAFDEREVWEAIQGCGWDKASRPDGFNFKFIRKVWDVIKPKLLGAIGWFWDKMDVGPFDLNRSLSLNKYKGLATLDKSKTTKTETTMRNLDFKQ</sequence>
<feature type="domain" description="Reverse transcriptase zinc-binding" evidence="2">
    <location>
        <begin position="862"/>
        <end position="926"/>
    </location>
</feature>
<dbReference type="CDD" id="cd00590">
    <property type="entry name" value="RRM_SF"/>
    <property type="match status" value="1"/>
</dbReference>
<evidence type="ECO:0000259" key="2">
    <source>
        <dbReference type="Pfam" id="PF13966"/>
    </source>
</evidence>
<feature type="compositionally biased region" description="Low complexity" evidence="1">
    <location>
        <begin position="1047"/>
        <end position="1057"/>
    </location>
</feature>
<feature type="compositionally biased region" description="Acidic residues" evidence="1">
    <location>
        <begin position="1105"/>
        <end position="1115"/>
    </location>
</feature>
<dbReference type="PANTHER" id="PTHR33116">
    <property type="entry name" value="REVERSE TRANSCRIPTASE ZINC-BINDING DOMAIN-CONTAINING PROTEIN-RELATED-RELATED"/>
    <property type="match status" value="1"/>
</dbReference>
<evidence type="ECO:0000313" key="3">
    <source>
        <dbReference type="EMBL" id="GEU42787.1"/>
    </source>
</evidence>
<dbReference type="EMBL" id="BKCJ010001616">
    <property type="protein sequence ID" value="GEU42787.1"/>
    <property type="molecule type" value="Genomic_DNA"/>
</dbReference>
<gene>
    <name evidence="3" type="ORF">Tci_014765</name>
</gene>
<dbReference type="GO" id="GO:0003964">
    <property type="term" value="F:RNA-directed DNA polymerase activity"/>
    <property type="evidence" value="ECO:0007669"/>
    <property type="project" value="UniProtKB-KW"/>
</dbReference>
<dbReference type="InterPro" id="IPR026960">
    <property type="entry name" value="RVT-Znf"/>
</dbReference>
<reference evidence="3" key="1">
    <citation type="journal article" date="2019" name="Sci. Rep.">
        <title>Draft genome of Tanacetum cinerariifolium, the natural source of mosquito coil.</title>
        <authorList>
            <person name="Yamashiro T."/>
            <person name="Shiraishi A."/>
            <person name="Satake H."/>
            <person name="Nakayama K."/>
        </authorList>
    </citation>
    <scope>NUCLEOTIDE SEQUENCE</scope>
</reference>
<dbReference type="Pfam" id="PF13966">
    <property type="entry name" value="zf-RVT"/>
    <property type="match status" value="1"/>
</dbReference>
<dbReference type="SUPFAM" id="SSF54928">
    <property type="entry name" value="RNA-binding domain, RBD"/>
    <property type="match status" value="1"/>
</dbReference>
<dbReference type="PANTHER" id="PTHR33116:SF79">
    <property type="entry name" value="REVERSE TRANSCRIPTASE DOMAIN, ZINC FINGER, CCHC-TYPE-RELATED"/>
    <property type="match status" value="1"/>
</dbReference>
<keyword evidence="3" id="KW-0548">Nucleotidyltransferase</keyword>
<feature type="compositionally biased region" description="Basic and acidic residues" evidence="1">
    <location>
        <begin position="1116"/>
        <end position="1135"/>
    </location>
</feature>
<keyword evidence="3" id="KW-0695">RNA-directed DNA polymerase</keyword>
<evidence type="ECO:0000256" key="1">
    <source>
        <dbReference type="SAM" id="MobiDB-lite"/>
    </source>
</evidence>
<organism evidence="3">
    <name type="scientific">Tanacetum cinerariifolium</name>
    <name type="common">Dalmatian daisy</name>
    <name type="synonym">Chrysanthemum cinerariifolium</name>
    <dbReference type="NCBI Taxonomy" id="118510"/>
    <lineage>
        <taxon>Eukaryota</taxon>
        <taxon>Viridiplantae</taxon>
        <taxon>Streptophyta</taxon>
        <taxon>Embryophyta</taxon>
        <taxon>Tracheophyta</taxon>
        <taxon>Spermatophyta</taxon>
        <taxon>Magnoliopsida</taxon>
        <taxon>eudicotyledons</taxon>
        <taxon>Gunneridae</taxon>
        <taxon>Pentapetalae</taxon>
        <taxon>asterids</taxon>
        <taxon>campanulids</taxon>
        <taxon>Asterales</taxon>
        <taxon>Asteraceae</taxon>
        <taxon>Asteroideae</taxon>
        <taxon>Anthemideae</taxon>
        <taxon>Anthemidinae</taxon>
        <taxon>Tanacetum</taxon>
    </lineage>
</organism>
<feature type="region of interest" description="Disordered" evidence="1">
    <location>
        <begin position="1019"/>
        <end position="1135"/>
    </location>
</feature>
<protein>
    <submittedName>
        <fullName evidence="3">RNA-directed DNA polymerase, eukaryota, reverse transcriptase zinc-binding domain protein</fullName>
    </submittedName>
</protein>
<feature type="compositionally biased region" description="Basic and acidic residues" evidence="1">
    <location>
        <begin position="1075"/>
        <end position="1103"/>
    </location>
</feature>
<dbReference type="GO" id="GO:0003676">
    <property type="term" value="F:nucleic acid binding"/>
    <property type="evidence" value="ECO:0007669"/>
    <property type="project" value="InterPro"/>
</dbReference>
<name>A0A6L2K209_TANCI</name>
<dbReference type="InterPro" id="IPR036691">
    <property type="entry name" value="Endo/exonu/phosph_ase_sf"/>
</dbReference>
<comment type="caution">
    <text evidence="3">The sequence shown here is derived from an EMBL/GenBank/DDBJ whole genome shotgun (WGS) entry which is preliminary data.</text>
</comment>